<keyword evidence="1" id="KW-0472">Membrane</keyword>
<accession>A0AAW9AAB4</accession>
<reference evidence="2 3" key="1">
    <citation type="submission" date="2023-06" db="EMBL/GenBank/DDBJ databases">
        <title>Sporosarcina sp. nov., isolated from Korean traditional fermented seafood 'Jeotgal'.</title>
        <authorList>
            <person name="Yang A.I."/>
            <person name="Shin N.-R."/>
        </authorList>
    </citation>
    <scope>NUCLEOTIDE SEQUENCE [LARGE SCALE GENOMIC DNA]</scope>
    <source>
        <strain evidence="2 3">KCTC43456</strain>
    </source>
</reference>
<keyword evidence="3" id="KW-1185">Reference proteome</keyword>
<keyword evidence="1" id="KW-1133">Transmembrane helix</keyword>
<dbReference type="SUPFAM" id="SSF63829">
    <property type="entry name" value="Calcium-dependent phosphotriesterase"/>
    <property type="match status" value="1"/>
</dbReference>
<dbReference type="Proteomes" id="UP001271648">
    <property type="component" value="Unassembled WGS sequence"/>
</dbReference>
<dbReference type="AlphaFoldDB" id="A0AAW9AAB4"/>
<dbReference type="Gene3D" id="2.120.10.30">
    <property type="entry name" value="TolB, C-terminal domain"/>
    <property type="match status" value="1"/>
</dbReference>
<evidence type="ECO:0000256" key="1">
    <source>
        <dbReference type="SAM" id="Phobius"/>
    </source>
</evidence>
<gene>
    <name evidence="2" type="ORF">QTL97_06390</name>
</gene>
<dbReference type="RefSeq" id="WP_317940456.1">
    <property type="nucleotide sequence ID" value="NZ_JAUBDJ010000003.1"/>
</dbReference>
<dbReference type="InterPro" id="IPR011042">
    <property type="entry name" value="6-blade_b-propeller_TolB-like"/>
</dbReference>
<protein>
    <recommendedName>
        <fullName evidence="4">DUF4367 domain-containing protein</fullName>
    </recommendedName>
</protein>
<organism evidence="2 3">
    <name type="scientific">Sporosarcina thermotolerans</name>
    <dbReference type="NCBI Taxonomy" id="633404"/>
    <lineage>
        <taxon>Bacteria</taxon>
        <taxon>Bacillati</taxon>
        <taxon>Bacillota</taxon>
        <taxon>Bacilli</taxon>
        <taxon>Bacillales</taxon>
        <taxon>Caryophanaceae</taxon>
        <taxon>Sporosarcina</taxon>
    </lineage>
</organism>
<evidence type="ECO:0008006" key="4">
    <source>
        <dbReference type="Google" id="ProtNLM"/>
    </source>
</evidence>
<name>A0AAW9AAB4_9BACL</name>
<keyword evidence="1" id="KW-0812">Transmembrane</keyword>
<proteinExistence type="predicted"/>
<dbReference type="EMBL" id="JAUBDJ010000003">
    <property type="protein sequence ID" value="MDW0116556.1"/>
    <property type="molecule type" value="Genomic_DNA"/>
</dbReference>
<evidence type="ECO:0000313" key="3">
    <source>
        <dbReference type="Proteomes" id="UP001271648"/>
    </source>
</evidence>
<comment type="caution">
    <text evidence="2">The sequence shown here is derived from an EMBL/GenBank/DDBJ whole genome shotgun (WGS) entry which is preliminary data.</text>
</comment>
<feature type="transmembrane region" description="Helical" evidence="1">
    <location>
        <begin position="46"/>
        <end position="67"/>
    </location>
</feature>
<sequence>MNEPTEKEIEFLQSLRNRPDKDPDKEFVSRLQRQLIQPSTKNGPKFIPIAVTSLAFITFLAVTFLFLNQPPNGVPLVLEEPIDKKEAIENTPQDGMLIAEKEQAKVILELPYGEGINQPGMPQKRPGGSDRAVESFFVKDGVFYLLDNAARKVMVTTLEGHLFTIQLDDSEDGKWYRDIFVDEDNNIYVLDSSYYKGVSKFSPEGELLEVFPIKADMMDPNAVVVNEQNEIIVHDVRPLMENLMTGEISRPLKTYEHDSVTAQIIRKDEQTEIINIKEADIEQKITVPFDHTTGGIRILDIRSNQLIFEKTEVADTHKIMAEFHVYVINKEGNVLGAVREPHEQSAYYSTHSLRMQGDKIFYLSAGADSVAIYELIPGERFEKKLQDRIDEFLNE</sequence>
<evidence type="ECO:0000313" key="2">
    <source>
        <dbReference type="EMBL" id="MDW0116556.1"/>
    </source>
</evidence>